<dbReference type="GO" id="GO:0044027">
    <property type="term" value="P:negative regulation of gene expression via chromosomal CpG island methylation"/>
    <property type="evidence" value="ECO:0007669"/>
    <property type="project" value="TreeGrafter"/>
</dbReference>
<keyword evidence="1 2" id="KW-0539">Nucleus</keyword>
<dbReference type="AlphaFoldDB" id="A0AAE0JHY7"/>
<evidence type="ECO:0000256" key="3">
    <source>
        <dbReference type="SAM" id="MobiDB-lite"/>
    </source>
</evidence>
<proteinExistence type="predicted"/>
<feature type="region of interest" description="Disordered" evidence="3">
    <location>
        <begin position="228"/>
        <end position="260"/>
    </location>
</feature>
<organism evidence="5 6">
    <name type="scientific">Neurospora tetraspora</name>
    <dbReference type="NCBI Taxonomy" id="94610"/>
    <lineage>
        <taxon>Eukaryota</taxon>
        <taxon>Fungi</taxon>
        <taxon>Dikarya</taxon>
        <taxon>Ascomycota</taxon>
        <taxon>Pezizomycotina</taxon>
        <taxon>Sordariomycetes</taxon>
        <taxon>Sordariomycetidae</taxon>
        <taxon>Sordariales</taxon>
        <taxon>Sordariaceae</taxon>
        <taxon>Neurospora</taxon>
    </lineage>
</organism>
<dbReference type="GO" id="GO:0061630">
    <property type="term" value="F:ubiquitin protein ligase activity"/>
    <property type="evidence" value="ECO:0007669"/>
    <property type="project" value="TreeGrafter"/>
</dbReference>
<dbReference type="Pfam" id="PF02182">
    <property type="entry name" value="SAD_SRA"/>
    <property type="match status" value="1"/>
</dbReference>
<sequence>MISKNRGRTGSLSQNRIKKSSDKQRIRPAPKLKLPSEAVSALPTISSAPQVQTRVPVADMESPGEPSGQILTSRSSNLPSNATPTQLPSPVTDNDTDKDVEMAQPTVEATPADENTASVWVDSVEEGWKQLKKLLSMTKKRPDHAKKLTEEEIQSYIRNMRVYLFWLQHEVEPKPEFKKLGLDKVLAFYLPPDFPETLDRMAPDLSLLAQEVLNKYEAEEWGKGFTDHEEEEGLEADNLGSAVATSSKKGRQSPDPRSSAYTEVIQLPPASHPVWGLRGIMHGLARKTTETGRAVLFLDPRYHHEKRKAKVFGHNDHIPGAWWPYQKAAHFHGAHGAPQAGITGHADLGAYSIVVSANSVYRDLNEDKGTELWYSADKSTNANPLKAETSNATRSLEISLKKGKPVRVLRHAGTTSDARRSPIYPTVGIRYDGLYKVVAQGFDTNKNNGVYKKFKLERLPDSENDGRSWEDVQKYPTREQRQHFDKIKDGY</sequence>
<feature type="compositionally biased region" description="Polar residues" evidence="3">
    <location>
        <begin position="43"/>
        <end position="53"/>
    </location>
</feature>
<feature type="compositionally biased region" description="Polar residues" evidence="3">
    <location>
        <begin position="69"/>
        <end position="93"/>
    </location>
</feature>
<dbReference type="GO" id="GO:0005634">
    <property type="term" value="C:nucleus"/>
    <property type="evidence" value="ECO:0007669"/>
    <property type="project" value="UniProtKB-SubCell"/>
</dbReference>
<dbReference type="PANTHER" id="PTHR14140:SF27">
    <property type="entry name" value="OS04G0289800 PROTEIN"/>
    <property type="match status" value="1"/>
</dbReference>
<dbReference type="GeneID" id="87861669"/>
<reference evidence="5" key="1">
    <citation type="journal article" date="2023" name="Mol. Phylogenet. Evol.">
        <title>Genome-scale phylogeny and comparative genomics of the fungal order Sordariales.</title>
        <authorList>
            <person name="Hensen N."/>
            <person name="Bonometti L."/>
            <person name="Westerberg I."/>
            <person name="Brannstrom I.O."/>
            <person name="Guillou S."/>
            <person name="Cros-Aarteil S."/>
            <person name="Calhoun S."/>
            <person name="Haridas S."/>
            <person name="Kuo A."/>
            <person name="Mondo S."/>
            <person name="Pangilinan J."/>
            <person name="Riley R."/>
            <person name="LaButti K."/>
            <person name="Andreopoulos B."/>
            <person name="Lipzen A."/>
            <person name="Chen C."/>
            <person name="Yan M."/>
            <person name="Daum C."/>
            <person name="Ng V."/>
            <person name="Clum A."/>
            <person name="Steindorff A."/>
            <person name="Ohm R.A."/>
            <person name="Martin F."/>
            <person name="Silar P."/>
            <person name="Natvig D.O."/>
            <person name="Lalanne C."/>
            <person name="Gautier V."/>
            <person name="Ament-Velasquez S.L."/>
            <person name="Kruys A."/>
            <person name="Hutchinson M.I."/>
            <person name="Powell A.J."/>
            <person name="Barry K."/>
            <person name="Miller A.N."/>
            <person name="Grigoriev I.V."/>
            <person name="Debuchy R."/>
            <person name="Gladieux P."/>
            <person name="Hiltunen Thoren M."/>
            <person name="Johannesson H."/>
        </authorList>
    </citation>
    <scope>NUCLEOTIDE SEQUENCE</scope>
    <source>
        <strain evidence="5">CBS 560.94</strain>
    </source>
</reference>
<comment type="subcellular location">
    <subcellularLocation>
        <location evidence="2">Nucleus</location>
    </subcellularLocation>
</comment>
<dbReference type="EMBL" id="JAUEPP010000003">
    <property type="protein sequence ID" value="KAK3348222.1"/>
    <property type="molecule type" value="Genomic_DNA"/>
</dbReference>
<dbReference type="PANTHER" id="PTHR14140">
    <property type="entry name" value="E3 UBIQUITIN-PROTEIN LIGASE UHRF-RELATED"/>
    <property type="match status" value="1"/>
</dbReference>
<accession>A0AAE0JHY7</accession>
<evidence type="ECO:0000259" key="4">
    <source>
        <dbReference type="PROSITE" id="PS51015"/>
    </source>
</evidence>
<feature type="region of interest" description="Disordered" evidence="3">
    <location>
        <begin position="1"/>
        <end position="97"/>
    </location>
</feature>
<evidence type="ECO:0000256" key="2">
    <source>
        <dbReference type="PROSITE-ProRule" id="PRU00358"/>
    </source>
</evidence>
<dbReference type="GO" id="GO:0016567">
    <property type="term" value="P:protein ubiquitination"/>
    <property type="evidence" value="ECO:0007669"/>
    <property type="project" value="TreeGrafter"/>
</dbReference>
<protein>
    <submittedName>
        <fullName evidence="5">PUA-like domain-containing protein</fullName>
    </submittedName>
</protein>
<dbReference type="RefSeq" id="XP_062683304.1">
    <property type="nucleotide sequence ID" value="XM_062824515.1"/>
</dbReference>
<dbReference type="InterPro" id="IPR045134">
    <property type="entry name" value="UHRF1/2-like"/>
</dbReference>
<dbReference type="PROSITE" id="PS51015">
    <property type="entry name" value="YDG"/>
    <property type="match status" value="1"/>
</dbReference>
<dbReference type="Proteomes" id="UP001278500">
    <property type="component" value="Unassembled WGS sequence"/>
</dbReference>
<evidence type="ECO:0000313" key="5">
    <source>
        <dbReference type="EMBL" id="KAK3348222.1"/>
    </source>
</evidence>
<dbReference type="InterPro" id="IPR003105">
    <property type="entry name" value="SRA_YDG"/>
</dbReference>
<reference evidence="5" key="2">
    <citation type="submission" date="2023-06" db="EMBL/GenBank/DDBJ databases">
        <authorList>
            <consortium name="Lawrence Berkeley National Laboratory"/>
            <person name="Haridas S."/>
            <person name="Hensen N."/>
            <person name="Bonometti L."/>
            <person name="Westerberg I."/>
            <person name="Brannstrom I.O."/>
            <person name="Guillou S."/>
            <person name="Cros-Aarteil S."/>
            <person name="Calhoun S."/>
            <person name="Kuo A."/>
            <person name="Mondo S."/>
            <person name="Pangilinan J."/>
            <person name="Riley R."/>
            <person name="Labutti K."/>
            <person name="Andreopoulos B."/>
            <person name="Lipzen A."/>
            <person name="Chen C."/>
            <person name="Yanf M."/>
            <person name="Daum C."/>
            <person name="Ng V."/>
            <person name="Clum A."/>
            <person name="Steindorff A."/>
            <person name="Ohm R."/>
            <person name="Martin F."/>
            <person name="Silar P."/>
            <person name="Natvig D."/>
            <person name="Lalanne C."/>
            <person name="Gautier V."/>
            <person name="Ament-Velasquez S.L."/>
            <person name="Kruys A."/>
            <person name="Hutchinson M.I."/>
            <person name="Powell A.J."/>
            <person name="Barry K."/>
            <person name="Miller A.N."/>
            <person name="Grigoriev I.V."/>
            <person name="Debuchy R."/>
            <person name="Gladieux P."/>
            <person name="Thoren M.H."/>
            <person name="Johannesson H."/>
        </authorList>
    </citation>
    <scope>NUCLEOTIDE SEQUENCE</scope>
    <source>
        <strain evidence="5">CBS 560.94</strain>
    </source>
</reference>
<dbReference type="Gene3D" id="2.30.280.10">
    <property type="entry name" value="SRA-YDG"/>
    <property type="match status" value="1"/>
</dbReference>
<dbReference type="InterPro" id="IPR036987">
    <property type="entry name" value="SRA-YDG_sf"/>
</dbReference>
<dbReference type="InterPro" id="IPR015947">
    <property type="entry name" value="PUA-like_sf"/>
</dbReference>
<evidence type="ECO:0000256" key="1">
    <source>
        <dbReference type="ARBA" id="ARBA00023242"/>
    </source>
</evidence>
<feature type="domain" description="YDG" evidence="4">
    <location>
        <begin position="312"/>
        <end position="458"/>
    </location>
</feature>
<evidence type="ECO:0000313" key="6">
    <source>
        <dbReference type="Proteomes" id="UP001278500"/>
    </source>
</evidence>
<gene>
    <name evidence="5" type="ORF">B0H65DRAFT_424474</name>
</gene>
<name>A0AAE0JHY7_9PEZI</name>
<dbReference type="SUPFAM" id="SSF88697">
    <property type="entry name" value="PUA domain-like"/>
    <property type="match status" value="1"/>
</dbReference>
<feature type="region of interest" description="Disordered" evidence="3">
    <location>
        <begin position="461"/>
        <end position="491"/>
    </location>
</feature>
<comment type="caution">
    <text evidence="5">The sequence shown here is derived from an EMBL/GenBank/DDBJ whole genome shotgun (WGS) entry which is preliminary data.</text>
</comment>
<keyword evidence="6" id="KW-1185">Reference proteome</keyword>
<dbReference type="SMART" id="SM00466">
    <property type="entry name" value="SRA"/>
    <property type="match status" value="1"/>
</dbReference>